<evidence type="ECO:0000259" key="3">
    <source>
        <dbReference type="PROSITE" id="PS51186"/>
    </source>
</evidence>
<keyword evidence="1" id="KW-0808">Transferase</keyword>
<sequence length="144" mass="16505">MSSIRELKTVEEWKAAFPVIRQLRRTVNEDTYLELVNQASQNEGYHLMALIEQEQIVAVTGFMPMTTLYNGPSVWVCDLVTDEACRSKGYGKQLLDAVEQWAGAHGYSVISLSTGLQRQDAHRFYQEKMGYDKTSYVFRKELAE</sequence>
<dbReference type="InterPro" id="IPR016181">
    <property type="entry name" value="Acyl_CoA_acyltransferase"/>
</dbReference>
<reference evidence="5" key="1">
    <citation type="journal article" date="2019" name="Int. J. Syst. Evol. Microbiol.">
        <title>The Global Catalogue of Microorganisms (GCM) 10K type strain sequencing project: providing services to taxonomists for standard genome sequencing and annotation.</title>
        <authorList>
            <consortium name="The Broad Institute Genomics Platform"/>
            <consortium name="The Broad Institute Genome Sequencing Center for Infectious Disease"/>
            <person name="Wu L."/>
            <person name="Ma J."/>
        </authorList>
    </citation>
    <scope>NUCLEOTIDE SEQUENCE [LARGE SCALE GENOMIC DNA]</scope>
    <source>
        <strain evidence="5">CCUG 42001</strain>
    </source>
</reference>
<keyword evidence="5" id="KW-1185">Reference proteome</keyword>
<dbReference type="SUPFAM" id="SSF55729">
    <property type="entry name" value="Acyl-CoA N-acyltransferases (Nat)"/>
    <property type="match status" value="1"/>
</dbReference>
<dbReference type="EMBL" id="JBHSTQ010000009">
    <property type="protein sequence ID" value="MFC6386958.1"/>
    <property type="molecule type" value="Genomic_DNA"/>
</dbReference>
<dbReference type="Pfam" id="PF00583">
    <property type="entry name" value="Acetyltransf_1"/>
    <property type="match status" value="1"/>
</dbReference>
<keyword evidence="2" id="KW-0012">Acyltransferase</keyword>
<feature type="domain" description="N-acetyltransferase" evidence="3">
    <location>
        <begin position="2"/>
        <end position="144"/>
    </location>
</feature>
<dbReference type="PANTHER" id="PTHR43420:SF12">
    <property type="entry name" value="N-ACETYLTRANSFERASE DOMAIN-CONTAINING PROTEIN"/>
    <property type="match status" value="1"/>
</dbReference>
<dbReference type="InterPro" id="IPR050680">
    <property type="entry name" value="YpeA/RimI_acetyltransf"/>
</dbReference>
<accession>A0ABW1WHZ9</accession>
<comment type="caution">
    <text evidence="4">The sequence shown here is derived from an EMBL/GenBank/DDBJ whole genome shotgun (WGS) entry which is preliminary data.</text>
</comment>
<name>A0ABW1WHZ9_9BACL</name>
<dbReference type="PANTHER" id="PTHR43420">
    <property type="entry name" value="ACETYLTRANSFERASE"/>
    <property type="match status" value="1"/>
</dbReference>
<gene>
    <name evidence="4" type="ORF">ACFP7A_10120</name>
</gene>
<evidence type="ECO:0000313" key="5">
    <source>
        <dbReference type="Proteomes" id="UP001596267"/>
    </source>
</evidence>
<dbReference type="Gene3D" id="3.40.630.30">
    <property type="match status" value="1"/>
</dbReference>
<proteinExistence type="predicted"/>
<organism evidence="4 5">
    <name type="scientific">Sporolactobacillus kofuensis</name>
    <dbReference type="NCBI Taxonomy" id="269672"/>
    <lineage>
        <taxon>Bacteria</taxon>
        <taxon>Bacillati</taxon>
        <taxon>Bacillota</taxon>
        <taxon>Bacilli</taxon>
        <taxon>Bacillales</taxon>
        <taxon>Sporolactobacillaceae</taxon>
        <taxon>Sporolactobacillus</taxon>
    </lineage>
</organism>
<dbReference type="InterPro" id="IPR000182">
    <property type="entry name" value="GNAT_dom"/>
</dbReference>
<dbReference type="PROSITE" id="PS51186">
    <property type="entry name" value="GNAT"/>
    <property type="match status" value="1"/>
</dbReference>
<dbReference type="CDD" id="cd04301">
    <property type="entry name" value="NAT_SF"/>
    <property type="match status" value="1"/>
</dbReference>
<evidence type="ECO:0000313" key="4">
    <source>
        <dbReference type="EMBL" id="MFC6386958.1"/>
    </source>
</evidence>
<dbReference type="Proteomes" id="UP001596267">
    <property type="component" value="Unassembled WGS sequence"/>
</dbReference>
<dbReference type="RefSeq" id="WP_253054955.1">
    <property type="nucleotide sequence ID" value="NZ_JAMXWN010000009.1"/>
</dbReference>
<evidence type="ECO:0000256" key="1">
    <source>
        <dbReference type="ARBA" id="ARBA00022679"/>
    </source>
</evidence>
<protein>
    <submittedName>
        <fullName evidence="4">GNAT family N-acetyltransferase</fullName>
    </submittedName>
</protein>
<evidence type="ECO:0000256" key="2">
    <source>
        <dbReference type="ARBA" id="ARBA00023315"/>
    </source>
</evidence>